<evidence type="ECO:0000313" key="8">
    <source>
        <dbReference type="Proteomes" id="UP000273734"/>
    </source>
</evidence>
<evidence type="ECO:0000313" key="7">
    <source>
        <dbReference type="EMBL" id="RQP68647.1"/>
    </source>
</evidence>
<evidence type="ECO:0000256" key="2">
    <source>
        <dbReference type="ARBA" id="ARBA00022475"/>
    </source>
</evidence>
<protein>
    <submittedName>
        <fullName evidence="7">LysE family translocator</fullName>
    </submittedName>
</protein>
<dbReference type="Proteomes" id="UP000273734">
    <property type="component" value="Unassembled WGS sequence"/>
</dbReference>
<dbReference type="AlphaFoldDB" id="A0AB74D242"/>
<evidence type="ECO:0000256" key="4">
    <source>
        <dbReference type="ARBA" id="ARBA00022989"/>
    </source>
</evidence>
<feature type="transmembrane region" description="Helical" evidence="6">
    <location>
        <begin position="41"/>
        <end position="69"/>
    </location>
</feature>
<keyword evidence="3 6" id="KW-0812">Transmembrane</keyword>
<evidence type="ECO:0000256" key="3">
    <source>
        <dbReference type="ARBA" id="ARBA00022692"/>
    </source>
</evidence>
<dbReference type="InterPro" id="IPR001123">
    <property type="entry name" value="LeuE-type"/>
</dbReference>
<comment type="caution">
    <text evidence="7">The sequence shown here is derived from an EMBL/GenBank/DDBJ whole genome shotgun (WGS) entry which is preliminary data.</text>
</comment>
<name>A0AB74D242_9BURK</name>
<keyword evidence="5 6" id="KW-0472">Membrane</keyword>
<evidence type="ECO:0000256" key="5">
    <source>
        <dbReference type="ARBA" id="ARBA00023136"/>
    </source>
</evidence>
<keyword evidence="4 6" id="KW-1133">Transmembrane helix</keyword>
<dbReference type="PANTHER" id="PTHR30086">
    <property type="entry name" value="ARGININE EXPORTER PROTEIN ARGO"/>
    <property type="match status" value="1"/>
</dbReference>
<dbReference type="EMBL" id="QTNY01000038">
    <property type="protein sequence ID" value="RQP68647.1"/>
    <property type="molecule type" value="Genomic_DNA"/>
</dbReference>
<evidence type="ECO:0000256" key="1">
    <source>
        <dbReference type="ARBA" id="ARBA00004651"/>
    </source>
</evidence>
<feature type="transmembrane region" description="Helical" evidence="6">
    <location>
        <begin position="75"/>
        <end position="94"/>
    </location>
</feature>
<accession>A0AB74D242</accession>
<dbReference type="Pfam" id="PF01810">
    <property type="entry name" value="LysE"/>
    <property type="match status" value="1"/>
</dbReference>
<feature type="transmembrane region" description="Helical" evidence="6">
    <location>
        <begin position="6"/>
        <end position="29"/>
    </location>
</feature>
<keyword evidence="2" id="KW-1003">Cell membrane</keyword>
<organism evidence="7 8">
    <name type="scientific">Burkholderia ubonensis</name>
    <dbReference type="NCBI Taxonomy" id="101571"/>
    <lineage>
        <taxon>Bacteria</taxon>
        <taxon>Pseudomonadati</taxon>
        <taxon>Pseudomonadota</taxon>
        <taxon>Betaproteobacteria</taxon>
        <taxon>Burkholderiales</taxon>
        <taxon>Burkholderiaceae</taxon>
        <taxon>Burkholderia</taxon>
        <taxon>Burkholderia cepacia complex</taxon>
    </lineage>
</organism>
<dbReference type="GO" id="GO:0005886">
    <property type="term" value="C:plasma membrane"/>
    <property type="evidence" value="ECO:0007669"/>
    <property type="project" value="UniProtKB-SubCell"/>
</dbReference>
<dbReference type="RefSeq" id="WP_095402925.1">
    <property type="nucleotide sequence ID" value="NZ_NQMX01000033.1"/>
</dbReference>
<feature type="transmembrane region" description="Helical" evidence="6">
    <location>
        <begin position="148"/>
        <end position="172"/>
    </location>
</feature>
<proteinExistence type="predicted"/>
<gene>
    <name evidence="7" type="ORF">DF015_33600</name>
</gene>
<reference evidence="7 8" key="1">
    <citation type="submission" date="2018-08" db="EMBL/GenBank/DDBJ databases">
        <title>Comparative analysis of Burkholderia isolates from Puerto Rico.</title>
        <authorList>
            <person name="Hall C."/>
            <person name="Sahl J."/>
            <person name="Wagner D."/>
        </authorList>
    </citation>
    <scope>NUCLEOTIDE SEQUENCE [LARGE SCALE GENOMIC DNA]</scope>
    <source>
        <strain evidence="7 8">Bp8964</strain>
    </source>
</reference>
<dbReference type="PANTHER" id="PTHR30086:SF19">
    <property type="entry name" value="THREONINE EFFLUX PROTEIN"/>
    <property type="match status" value="1"/>
</dbReference>
<dbReference type="GO" id="GO:0015171">
    <property type="term" value="F:amino acid transmembrane transporter activity"/>
    <property type="evidence" value="ECO:0007669"/>
    <property type="project" value="TreeGrafter"/>
</dbReference>
<evidence type="ECO:0000256" key="6">
    <source>
        <dbReference type="SAM" id="Phobius"/>
    </source>
</evidence>
<comment type="subcellular location">
    <subcellularLocation>
        <location evidence="1">Cell membrane</location>
        <topology evidence="1">Multi-pass membrane protein</topology>
    </subcellularLocation>
</comment>
<sequence>MIDSSAVAAVFSVYVAGVVIPGPNFVAVAHRAASGARAESLALVAGIVMVNLFWASCAILGIGFVFAVFPWLAALVRVAGAAYLVWFGLRLIAASGAPGQPRAGAVLVRAGLRPAFLHGVATNLANPKSIAFYAAVFSSAAPAHVSPATFFAMLATVGVTAACWYGCVALVLSHDAIASMYRRAKRWLDRVCGALIVALGIRQFMR</sequence>